<protein>
    <recommendedName>
        <fullName evidence="3">Transcriptional regulator, LysR family</fullName>
    </recommendedName>
</protein>
<gene>
    <name evidence="1" type="ORF">BSU04_36255</name>
</gene>
<comment type="caution">
    <text evidence="1">The sequence shown here is derived from an EMBL/GenBank/DDBJ whole genome shotgun (WGS) entry which is preliminary data.</text>
</comment>
<dbReference type="Proteomes" id="UP000214720">
    <property type="component" value="Unassembled WGS sequence"/>
</dbReference>
<evidence type="ECO:0000313" key="1">
    <source>
        <dbReference type="EMBL" id="OXC73648.1"/>
    </source>
</evidence>
<evidence type="ECO:0000313" key="2">
    <source>
        <dbReference type="Proteomes" id="UP000214720"/>
    </source>
</evidence>
<evidence type="ECO:0008006" key="3">
    <source>
        <dbReference type="Google" id="ProtNLM"/>
    </source>
</evidence>
<organism evidence="1 2">
    <name type="scientific">Caballeronia sordidicola</name>
    <name type="common">Burkholderia sordidicola</name>
    <dbReference type="NCBI Taxonomy" id="196367"/>
    <lineage>
        <taxon>Bacteria</taxon>
        <taxon>Pseudomonadati</taxon>
        <taxon>Pseudomonadota</taxon>
        <taxon>Betaproteobacteria</taxon>
        <taxon>Burkholderiales</taxon>
        <taxon>Burkholderiaceae</taxon>
        <taxon>Caballeronia</taxon>
    </lineage>
</organism>
<dbReference type="Gene3D" id="3.40.190.10">
    <property type="entry name" value="Periplasmic binding protein-like II"/>
    <property type="match status" value="2"/>
</dbReference>
<dbReference type="EMBL" id="MTHB01000246">
    <property type="protein sequence ID" value="OXC73648.1"/>
    <property type="molecule type" value="Genomic_DNA"/>
</dbReference>
<accession>A0A226WSR5</accession>
<dbReference type="SUPFAM" id="SSF53850">
    <property type="entry name" value="Periplasmic binding protein-like II"/>
    <property type="match status" value="1"/>
</dbReference>
<proteinExistence type="predicted"/>
<reference evidence="2" key="1">
    <citation type="submission" date="2017-01" db="EMBL/GenBank/DDBJ databases">
        <title>Genome Analysis of Deinococcus marmoris KOPRI26562.</title>
        <authorList>
            <person name="Kim J.H."/>
            <person name="Oh H.-M."/>
        </authorList>
    </citation>
    <scope>NUCLEOTIDE SEQUENCE [LARGE SCALE GENOMIC DNA]</scope>
    <source>
        <strain evidence="2">PAMC 26633</strain>
    </source>
</reference>
<name>A0A226WSR5_CABSO</name>
<dbReference type="AlphaFoldDB" id="A0A226WSR5"/>
<sequence length="79" mass="9122">MIASAVILVPFPRRSSWRFADQVDLLPLPVEVRCFELSAAWHPRLRADPAHAWLHQQLFAVAKHRTAVPERTIRSRRTA</sequence>